<evidence type="ECO:0000313" key="1">
    <source>
        <dbReference type="EMBL" id="QIQ60808.1"/>
    </source>
</evidence>
<organism evidence="1 2">
    <name type="scientific">Stenotrophomonas phage vB_SmaS_BUCT548</name>
    <dbReference type="NCBI Taxonomy" id="2712941"/>
    <lineage>
        <taxon>Viruses</taxon>
        <taxon>Duplodnaviria</taxon>
        <taxon>Heunggongvirae</taxon>
        <taxon>Uroviricota</taxon>
        <taxon>Caudoviricetes</taxon>
        <taxon>Beaumontvirinae</taxon>
        <taxon>Bixiavirus</taxon>
        <taxon>Bixiavirus BUCT548</taxon>
    </lineage>
</organism>
<dbReference type="EMBL" id="MN937349">
    <property type="protein sequence ID" value="QIQ60808.1"/>
    <property type="molecule type" value="Genomic_DNA"/>
</dbReference>
<dbReference type="KEGG" id="vg:77953647"/>
<protein>
    <submittedName>
        <fullName evidence="1">Uncharacterized protein</fullName>
    </submittedName>
</protein>
<evidence type="ECO:0000313" key="2">
    <source>
        <dbReference type="Proteomes" id="UP000509570"/>
    </source>
</evidence>
<dbReference type="RefSeq" id="YP_010677273.1">
    <property type="nucleotide sequence ID" value="NC_071019.1"/>
</dbReference>
<dbReference type="GeneID" id="77953647"/>
<reference evidence="1 2" key="1">
    <citation type="submission" date="2020-01" db="EMBL/GenBank/DDBJ databases">
        <authorList>
            <person name="Zhang W."/>
            <person name="Zhang R."/>
            <person name="Hu Y."/>
            <person name="Liu Y."/>
            <person name="Lin W."/>
            <person name="Wang L."/>
            <person name="Li J."/>
            <person name="An X."/>
            <person name="Song L."/>
            <person name="Fan H."/>
            <person name="Shi T."/>
            <person name="Liu H."/>
            <person name="Tong Y."/>
        </authorList>
    </citation>
    <scope>NUCLEOTIDE SEQUENCE [LARGE SCALE GENOMIC DNA]</scope>
</reference>
<name>A0A7D2HG41_9CAUD</name>
<keyword evidence="2" id="KW-1185">Reference proteome</keyword>
<dbReference type="Proteomes" id="UP000509570">
    <property type="component" value="Segment"/>
</dbReference>
<sequence length="135" mass="14604">MNNADILDRIANGVYEANSAERNALAAGAAALRVDPADIAYLGMGAIQALDEGGKQNGSIISRMGYGQIEFITGMLALCQPAVQKVWEECGENYGGVYAYDVCEPLGMWFVRETVRLRKMPTSMACLATARKYAE</sequence>
<proteinExistence type="predicted"/>
<accession>A0A7D2HG41</accession>